<reference evidence="3" key="1">
    <citation type="submission" date="2023-07" db="EMBL/GenBank/DDBJ databases">
        <title>Genome sequencing of Purple Non-Sulfur Bacteria from various extreme environments.</title>
        <authorList>
            <person name="Mayer M."/>
        </authorList>
    </citation>
    <scope>NUCLEOTIDE SEQUENCE [LARGE SCALE GENOMIC DNA]</scope>
    <source>
        <strain evidence="3">DSM 17935</strain>
    </source>
</reference>
<dbReference type="InterPro" id="IPR025272">
    <property type="entry name" value="SocA_Panacea"/>
</dbReference>
<dbReference type="Proteomes" id="UP001209755">
    <property type="component" value="Unassembled WGS sequence"/>
</dbReference>
<evidence type="ECO:0000313" key="3">
    <source>
        <dbReference type="Proteomes" id="UP001209755"/>
    </source>
</evidence>
<organism evidence="2 3">
    <name type="scientific">Rhodobium gokarnense</name>
    <dbReference type="NCBI Taxonomy" id="364296"/>
    <lineage>
        <taxon>Bacteria</taxon>
        <taxon>Pseudomonadati</taxon>
        <taxon>Pseudomonadota</taxon>
        <taxon>Alphaproteobacteria</taxon>
        <taxon>Hyphomicrobiales</taxon>
        <taxon>Rhodobiaceae</taxon>
        <taxon>Rhodobium</taxon>
    </lineage>
</organism>
<sequence>MQYDARQIANWFLSRAKRDGQCPSIMALLKLTYIAHGWNLEINNAPLFPNRIEAWQYGPVIPDVYNSFRPQGVTPFKPDSNYPDTIDDPTTENLLEQIYNIYGTMTPFRLSEITHEPGGPWETATRLGGWYAPIPNELIQSHYIVKRRQANAQK</sequence>
<dbReference type="Pfam" id="PF13274">
    <property type="entry name" value="SocA_Panacea"/>
    <property type="match status" value="1"/>
</dbReference>
<dbReference type="EMBL" id="JAOQNS010000009">
    <property type="protein sequence ID" value="MCW2308811.1"/>
    <property type="molecule type" value="Genomic_DNA"/>
</dbReference>
<keyword evidence="3" id="KW-1185">Reference proteome</keyword>
<protein>
    <submittedName>
        <fullName evidence="2">Phage-associated protein</fullName>
    </submittedName>
</protein>
<dbReference type="RefSeq" id="WP_264602412.1">
    <property type="nucleotide sequence ID" value="NZ_JAOQNS010000009.1"/>
</dbReference>
<name>A0ABT3HEI4_9HYPH</name>
<feature type="domain" description="Antitoxin SocA-like Panacea" evidence="1">
    <location>
        <begin position="28"/>
        <end position="122"/>
    </location>
</feature>
<evidence type="ECO:0000259" key="1">
    <source>
        <dbReference type="Pfam" id="PF13274"/>
    </source>
</evidence>
<proteinExistence type="predicted"/>
<gene>
    <name evidence="2" type="ORF">M2319_003160</name>
</gene>
<evidence type="ECO:0000313" key="2">
    <source>
        <dbReference type="EMBL" id="MCW2308811.1"/>
    </source>
</evidence>
<comment type="caution">
    <text evidence="2">The sequence shown here is derived from an EMBL/GenBank/DDBJ whole genome shotgun (WGS) entry which is preliminary data.</text>
</comment>
<accession>A0ABT3HEI4</accession>